<keyword evidence="1" id="KW-0805">Transcription regulation</keyword>
<evidence type="ECO:0000256" key="2">
    <source>
        <dbReference type="ARBA" id="ARBA00023125"/>
    </source>
</evidence>
<dbReference type="InterPro" id="IPR018060">
    <property type="entry name" value="HTH_AraC"/>
</dbReference>
<dbReference type="Gene3D" id="1.10.10.60">
    <property type="entry name" value="Homeodomain-like"/>
    <property type="match status" value="2"/>
</dbReference>
<evidence type="ECO:0000259" key="4">
    <source>
        <dbReference type="PROSITE" id="PS01124"/>
    </source>
</evidence>
<protein>
    <submittedName>
        <fullName evidence="5">Helix-turn-helix transcriptional regulator</fullName>
    </submittedName>
</protein>
<gene>
    <name evidence="5" type="ORF">IAA22_02015</name>
</gene>
<accession>A0A9D2DJ87</accession>
<feature type="domain" description="HTH araC/xylS-type" evidence="4">
    <location>
        <begin position="226"/>
        <end position="327"/>
    </location>
</feature>
<comment type="caution">
    <text evidence="5">The sequence shown here is derived from an EMBL/GenBank/DDBJ whole genome shotgun (WGS) entry which is preliminary data.</text>
</comment>
<dbReference type="EMBL" id="DXBZ01000040">
    <property type="protein sequence ID" value="HIZ17874.1"/>
    <property type="molecule type" value="Genomic_DNA"/>
</dbReference>
<evidence type="ECO:0000313" key="5">
    <source>
        <dbReference type="EMBL" id="HIZ17874.1"/>
    </source>
</evidence>
<reference evidence="5" key="1">
    <citation type="journal article" date="2021" name="PeerJ">
        <title>Extensive microbial diversity within the chicken gut microbiome revealed by metagenomics and culture.</title>
        <authorList>
            <person name="Gilroy R."/>
            <person name="Ravi A."/>
            <person name="Getino M."/>
            <person name="Pursley I."/>
            <person name="Horton D.L."/>
            <person name="Alikhan N.F."/>
            <person name="Baker D."/>
            <person name="Gharbi K."/>
            <person name="Hall N."/>
            <person name="Watson M."/>
            <person name="Adriaenssens E.M."/>
            <person name="Foster-Nyarko E."/>
            <person name="Jarju S."/>
            <person name="Secka A."/>
            <person name="Antonio M."/>
            <person name="Oren A."/>
            <person name="Chaudhuri R.R."/>
            <person name="La Ragione R."/>
            <person name="Hildebrand F."/>
            <person name="Pallen M.J."/>
        </authorList>
    </citation>
    <scope>NUCLEOTIDE SEQUENCE</scope>
    <source>
        <strain evidence="5">ChiHecolR3B27-1887</strain>
    </source>
</reference>
<keyword evidence="3" id="KW-0804">Transcription</keyword>
<dbReference type="InterPro" id="IPR009057">
    <property type="entry name" value="Homeodomain-like_sf"/>
</dbReference>
<dbReference type="AlphaFoldDB" id="A0A9D2DJ87"/>
<name>A0A9D2DJ87_9ACTN</name>
<dbReference type="InterPro" id="IPR050204">
    <property type="entry name" value="AraC_XylS_family_regulators"/>
</dbReference>
<evidence type="ECO:0000313" key="6">
    <source>
        <dbReference type="Proteomes" id="UP000824029"/>
    </source>
</evidence>
<dbReference type="GO" id="GO:0043565">
    <property type="term" value="F:sequence-specific DNA binding"/>
    <property type="evidence" value="ECO:0007669"/>
    <property type="project" value="InterPro"/>
</dbReference>
<dbReference type="Proteomes" id="UP000824029">
    <property type="component" value="Unassembled WGS sequence"/>
</dbReference>
<dbReference type="SMART" id="SM00342">
    <property type="entry name" value="HTH_ARAC"/>
    <property type="match status" value="1"/>
</dbReference>
<dbReference type="PANTHER" id="PTHR46796">
    <property type="entry name" value="HTH-TYPE TRANSCRIPTIONAL ACTIVATOR RHAS-RELATED"/>
    <property type="match status" value="1"/>
</dbReference>
<evidence type="ECO:0000256" key="1">
    <source>
        <dbReference type="ARBA" id="ARBA00023015"/>
    </source>
</evidence>
<organism evidence="5 6">
    <name type="scientific">Candidatus Olsenella stercoravium</name>
    <dbReference type="NCBI Taxonomy" id="2838713"/>
    <lineage>
        <taxon>Bacteria</taxon>
        <taxon>Bacillati</taxon>
        <taxon>Actinomycetota</taxon>
        <taxon>Coriobacteriia</taxon>
        <taxon>Coriobacteriales</taxon>
        <taxon>Atopobiaceae</taxon>
        <taxon>Olsenella</taxon>
    </lineage>
</organism>
<sequence>MTGMGDIPRELVALFEPQVEQLGVRLERRGGIWVGEARGSVATGSMWLCAPMPYCLVLCHDVTPLEDMPLFEGSLGPYACACTMGDDAVACSRDCGLPIRLVGAGVGARHPRDEVATFVEHGPRSLSSHLLACRVYRSRSIICLPDFFDELDRSYPGEFGGLFSAFDSVLGPEAKGAIRHALGTIPASPPLGPGGSLGLLSTVTSLMASLAADGRGAEQDEDALVSHARMLLSAAVEEGGAPPSVNELARRLYVSRSRLCDAFRSETGRSVGAYARQLRMERARHLLEDGNRSVAEVAVLLGYPSPSAFCHAFTGFTGMSPRAWAKGHDPF</sequence>
<proteinExistence type="predicted"/>
<keyword evidence="2" id="KW-0238">DNA-binding</keyword>
<reference evidence="5" key="2">
    <citation type="submission" date="2021-04" db="EMBL/GenBank/DDBJ databases">
        <authorList>
            <person name="Gilroy R."/>
        </authorList>
    </citation>
    <scope>NUCLEOTIDE SEQUENCE</scope>
    <source>
        <strain evidence="5">ChiHecolR3B27-1887</strain>
    </source>
</reference>
<dbReference type="Pfam" id="PF12833">
    <property type="entry name" value="HTH_18"/>
    <property type="match status" value="1"/>
</dbReference>
<dbReference type="GO" id="GO:0003700">
    <property type="term" value="F:DNA-binding transcription factor activity"/>
    <property type="evidence" value="ECO:0007669"/>
    <property type="project" value="InterPro"/>
</dbReference>
<dbReference type="PROSITE" id="PS01124">
    <property type="entry name" value="HTH_ARAC_FAMILY_2"/>
    <property type="match status" value="1"/>
</dbReference>
<dbReference type="SUPFAM" id="SSF46689">
    <property type="entry name" value="Homeodomain-like"/>
    <property type="match status" value="1"/>
</dbReference>
<evidence type="ECO:0000256" key="3">
    <source>
        <dbReference type="ARBA" id="ARBA00023163"/>
    </source>
</evidence>